<gene>
    <name evidence="2" type="ORF">IAD31_01380</name>
</gene>
<accession>A0A9D1CGG8</accession>
<protein>
    <submittedName>
        <fullName evidence="2">Uncharacterized protein</fullName>
    </submittedName>
</protein>
<sequence>MAAVGRLIWREEKGRGSSDLHYYGTLPVLTVTVCAPPSMGMWRKRRRMRRAVRALYQAGVRQVIWPESCPWSLQESGFSGIEVEVLYQAQADQLALGALEGLGIPPGEGRIALVAQRLTIPLQRTAQRLCPLVRGLLIQVPGEGENYARWLHGQYGLPVAPAAAGAEVTVAFSPGGPRWGRCLEVYGDCRLDGLRLTAPGLDLPEEMEEPLLAVLWERGEIRGEDLAVTSLDTPEGPW</sequence>
<reference evidence="2" key="2">
    <citation type="journal article" date="2021" name="PeerJ">
        <title>Extensive microbial diversity within the chicken gut microbiome revealed by metagenomics and culture.</title>
        <authorList>
            <person name="Gilroy R."/>
            <person name="Ravi A."/>
            <person name="Getino M."/>
            <person name="Pursley I."/>
            <person name="Horton D.L."/>
            <person name="Alikhan N.F."/>
            <person name="Baker D."/>
            <person name="Gharbi K."/>
            <person name="Hall N."/>
            <person name="Watson M."/>
            <person name="Adriaenssens E.M."/>
            <person name="Foster-Nyarko E."/>
            <person name="Jarju S."/>
            <person name="Secka A."/>
            <person name="Antonio M."/>
            <person name="Oren A."/>
            <person name="Chaudhuri R.R."/>
            <person name="La Ragione R."/>
            <person name="Hildebrand F."/>
            <person name="Pallen M.J."/>
        </authorList>
    </citation>
    <scope>NUCLEOTIDE SEQUENCE</scope>
    <source>
        <strain evidence="2">ChiGjej2B2-12916</strain>
    </source>
</reference>
<evidence type="ECO:0000313" key="3">
    <source>
        <dbReference type="Proteomes" id="UP000886879"/>
    </source>
</evidence>
<dbReference type="Proteomes" id="UP000886879">
    <property type="component" value="Unassembled WGS sequence"/>
</dbReference>
<comment type="caution">
    <text evidence="2">The sequence shown here is derived from an EMBL/GenBank/DDBJ whole genome shotgun (WGS) entry which is preliminary data.</text>
</comment>
<feature type="transmembrane region" description="Helical" evidence="1">
    <location>
        <begin position="20"/>
        <end position="42"/>
    </location>
</feature>
<reference evidence="2" key="1">
    <citation type="submission" date="2020-10" db="EMBL/GenBank/DDBJ databases">
        <authorList>
            <person name="Gilroy R."/>
        </authorList>
    </citation>
    <scope>NUCLEOTIDE SEQUENCE</scope>
    <source>
        <strain evidence="2">ChiGjej2B2-12916</strain>
    </source>
</reference>
<name>A0A9D1CGG8_9FIRM</name>
<keyword evidence="1" id="KW-0812">Transmembrane</keyword>
<organism evidence="2 3">
    <name type="scientific">Candidatus Enterenecus faecium</name>
    <dbReference type="NCBI Taxonomy" id="2840780"/>
    <lineage>
        <taxon>Bacteria</taxon>
        <taxon>Bacillati</taxon>
        <taxon>Bacillota</taxon>
        <taxon>Clostridia</taxon>
        <taxon>Eubacteriales</taxon>
        <taxon>Candidatus Enterenecus</taxon>
    </lineage>
</organism>
<proteinExistence type="predicted"/>
<keyword evidence="1" id="KW-0472">Membrane</keyword>
<dbReference type="EMBL" id="DVFO01000010">
    <property type="protein sequence ID" value="HIQ60243.1"/>
    <property type="molecule type" value="Genomic_DNA"/>
</dbReference>
<evidence type="ECO:0000313" key="2">
    <source>
        <dbReference type="EMBL" id="HIQ60243.1"/>
    </source>
</evidence>
<evidence type="ECO:0000256" key="1">
    <source>
        <dbReference type="SAM" id="Phobius"/>
    </source>
</evidence>
<dbReference type="AlphaFoldDB" id="A0A9D1CGG8"/>
<keyword evidence="1" id="KW-1133">Transmembrane helix</keyword>